<dbReference type="GO" id="GO:0006355">
    <property type="term" value="P:regulation of DNA-templated transcription"/>
    <property type="evidence" value="ECO:0007669"/>
    <property type="project" value="InterPro"/>
</dbReference>
<feature type="modified residue" description="4-aspartylphosphate" evidence="11">
    <location>
        <position position="1017"/>
    </location>
</feature>
<evidence type="ECO:0000256" key="12">
    <source>
        <dbReference type="SAM" id="Phobius"/>
    </source>
</evidence>
<evidence type="ECO:0000256" key="4">
    <source>
        <dbReference type="ARBA" id="ARBA00022553"/>
    </source>
</evidence>
<dbReference type="Pfam" id="PF00072">
    <property type="entry name" value="Response_reg"/>
    <property type="match status" value="2"/>
</dbReference>
<dbReference type="Pfam" id="PF03924">
    <property type="entry name" value="CHASE"/>
    <property type="match status" value="1"/>
</dbReference>
<dbReference type="SUPFAM" id="SSF47226">
    <property type="entry name" value="Histidine-containing phosphotransfer domain, HPT domain"/>
    <property type="match status" value="1"/>
</dbReference>
<dbReference type="InterPro" id="IPR006189">
    <property type="entry name" value="CHASE_dom"/>
</dbReference>
<evidence type="ECO:0000256" key="8">
    <source>
        <dbReference type="ARBA" id="ARBA00023136"/>
    </source>
</evidence>
<dbReference type="Gene3D" id="3.40.50.2300">
    <property type="match status" value="2"/>
</dbReference>
<evidence type="ECO:0000256" key="2">
    <source>
        <dbReference type="ARBA" id="ARBA00004370"/>
    </source>
</evidence>
<evidence type="ECO:0000256" key="9">
    <source>
        <dbReference type="ARBA" id="ARBA00058004"/>
    </source>
</evidence>
<evidence type="ECO:0000256" key="10">
    <source>
        <dbReference type="ARBA" id="ARBA00070152"/>
    </source>
</evidence>
<dbReference type="InterPro" id="IPR035965">
    <property type="entry name" value="PAS-like_dom_sf"/>
</dbReference>
<evidence type="ECO:0000256" key="5">
    <source>
        <dbReference type="ARBA" id="ARBA00022692"/>
    </source>
</evidence>
<dbReference type="InterPro" id="IPR005467">
    <property type="entry name" value="His_kinase_dom"/>
</dbReference>
<keyword evidence="18" id="KW-0418">Kinase</keyword>
<dbReference type="GO" id="GO:0005886">
    <property type="term" value="C:plasma membrane"/>
    <property type="evidence" value="ECO:0007669"/>
    <property type="project" value="UniProtKB-SubCell"/>
</dbReference>
<dbReference type="PROSITE" id="PS50112">
    <property type="entry name" value="PAS"/>
    <property type="match status" value="3"/>
</dbReference>
<feature type="domain" description="PAS" evidence="15">
    <location>
        <begin position="437"/>
        <end position="483"/>
    </location>
</feature>
<dbReference type="InterPro" id="IPR004358">
    <property type="entry name" value="Sig_transdc_His_kin-like_C"/>
</dbReference>
<comment type="catalytic activity">
    <reaction evidence="1">
        <text>ATP + protein L-histidine = ADP + protein N-phospho-L-histidine.</text>
        <dbReference type="EC" id="2.7.13.3"/>
    </reaction>
</comment>
<dbReference type="FunFam" id="3.30.565.10:FF:000010">
    <property type="entry name" value="Sensor histidine kinase RcsC"/>
    <property type="match status" value="1"/>
</dbReference>
<dbReference type="EC" id="2.7.13.3" evidence="3"/>
<dbReference type="InterPro" id="IPR036641">
    <property type="entry name" value="HPT_dom_sf"/>
</dbReference>
<dbReference type="NCBIfam" id="TIGR00229">
    <property type="entry name" value="sensory_box"/>
    <property type="match status" value="3"/>
</dbReference>
<proteinExistence type="predicted"/>
<dbReference type="InterPro" id="IPR013656">
    <property type="entry name" value="PAS_4"/>
</dbReference>
<evidence type="ECO:0000256" key="6">
    <source>
        <dbReference type="ARBA" id="ARBA00022989"/>
    </source>
</evidence>
<dbReference type="InterPro" id="IPR036890">
    <property type="entry name" value="HATPase_C_sf"/>
</dbReference>
<reference evidence="18 19" key="1">
    <citation type="submission" date="2015-07" db="EMBL/GenBank/DDBJ databases">
        <title>Draft genome sequence of the Amantichitinum ursilacus IGB-41, a new chitin-degrading bacterium.</title>
        <authorList>
            <person name="Kirstahler P."/>
            <person name="Guenther M."/>
            <person name="Grumaz C."/>
            <person name="Rupp S."/>
            <person name="Zibek S."/>
            <person name="Sohn K."/>
        </authorList>
    </citation>
    <scope>NUCLEOTIDE SEQUENCE [LARGE SCALE GENOMIC DNA]</scope>
    <source>
        <strain evidence="18 19">IGB-41</strain>
    </source>
</reference>
<dbReference type="Gene3D" id="1.10.287.130">
    <property type="match status" value="1"/>
</dbReference>
<dbReference type="InterPro" id="IPR013767">
    <property type="entry name" value="PAS_fold"/>
</dbReference>
<evidence type="ECO:0000259" key="16">
    <source>
        <dbReference type="PROSITE" id="PS50113"/>
    </source>
</evidence>
<evidence type="ECO:0000256" key="7">
    <source>
        <dbReference type="ARBA" id="ARBA00023012"/>
    </source>
</evidence>
<dbReference type="Gene3D" id="3.30.450.20">
    <property type="entry name" value="PAS domain"/>
    <property type="match status" value="4"/>
</dbReference>
<dbReference type="InterPro" id="IPR001610">
    <property type="entry name" value="PAC"/>
</dbReference>
<dbReference type="PROSITE" id="PS50110">
    <property type="entry name" value="RESPONSE_REGULATORY"/>
    <property type="match status" value="2"/>
</dbReference>
<keyword evidence="8 12" id="KW-0472">Membrane</keyword>
<dbReference type="SUPFAM" id="SSF52172">
    <property type="entry name" value="CheY-like"/>
    <property type="match status" value="2"/>
</dbReference>
<feature type="domain" description="Histidine kinase" evidence="13">
    <location>
        <begin position="725"/>
        <end position="946"/>
    </location>
</feature>
<dbReference type="InterPro" id="IPR003661">
    <property type="entry name" value="HisK_dim/P_dom"/>
</dbReference>
<sequence>MRTGNATMTGPLSLVQKQRDKGQSFLLLLPVYRTVSGITPSTLKEREEQLTGWTFAALSRGPLLSGVGHNLADLRMVIQDATETPKSLPFFDNRAAGELLPLHCWVERSFYGRHWRIGLFATPEFAARLHLPDPELVLLGGLGLSVLLSALVLSLSIGLARRHLLAVERARMSAIIEDSEDGIIAKTLGGVVLSWNRGATQIFGYLAEEAIGKPLTELIIPPDLWHEEAEVLARVTRGEHVPHFDTRRYRKDGEMIDVSVTVSPIRNEGGAIVGASKTVRDITAQKSAESQIRRFNTRLEAEVEQRTAELESTQRAWRTVLDAVPSMIGYWDAHLVNRVANRAYHEWYGMPDGYMEGRALPDILGPARFEQYRPRIEAALCGNLQSFELDVFHDSKGVRRLLVQYLPDTLDGSTVGFYVLATDVSELADNRNRLAAALAERQLLLETINTHLLYLVTDSKGNITEVNEKFCEATGYASQELLGVNFRALPWSDESRGRWRTIIGELLGRRVWRGEISAFSRKGGKIWIETVIAADAGQGGGDQQYVAVGVDVTKAHEASREASRLGVMLQNVLRAASGISIIATDRDGVIQMFNEGACRLLGCAAEDVLGRRSIASFHAAGELEHHALEIEASEGISLTEFECLIHGVDTKGSQTHDWTYVDASGGQVPVSVTMSSIVDSESGSIQGYLAVGVDIRAQRAFERKLIQARNAAEEASVAKSRFMANMSHEIRTPLNAVIGLLQLLMQAVVDERQRDHVVKAHGAALSLLELLNDILDFAKIEAGKLELDLGSFEVEQLFRELGTILSGNQGSKPVEILFEIDGSVPPILIGDRVRLKQVLLNIGGNALKFTERGHIIIRLRAIEVTALTAHVCFSIEDTGIGIARENIERIFEGFTQAEASTSRRFGGTGLGLAISRRLVRLMGGNLQLSSELGRGSTFSFNVRFGISKRNALLGKPFVLQSLNILIVDDRHESGEILEAALNGTGWHVDYVDSPFTAMDALYRAEQLGKAYDVVVMDWRMPELDGLSTARYIRSQSAQAPAVIIVSAYGREELAAALEEPNAPMVEVLSKPVTPGQLIEAIHKAAGENVRGEAGAGPGVVDITPERLAGVHILVVEDNELNRLVASELLRLEGAIVYLAEGGLSGVEHATANPALYDVILMDVQMPDIDGLEATRRIRANEATKGVPIMAMTANVSEEDIRKCLDAGMDGHIGKPIDMDELVGAVRRVTKVEVGQNMATSEEEAPIAEPVGVLLNRFAGRSEVLKAGAHAFGPECFRLLDSLEHATEPDHQAATFHALKGMAGTMGALKLAAVAKRFEGQVRRTGLDATDVAGLRALAAETADHLLRYAAEL</sequence>
<dbReference type="InterPro" id="IPR042240">
    <property type="entry name" value="CHASE_sf"/>
</dbReference>
<dbReference type="SMART" id="SM00086">
    <property type="entry name" value="PAC"/>
    <property type="match status" value="4"/>
</dbReference>
<dbReference type="CDD" id="cd16922">
    <property type="entry name" value="HATPase_EvgS-ArcB-TorS-like"/>
    <property type="match status" value="1"/>
</dbReference>
<keyword evidence="5 12" id="KW-0812">Transmembrane</keyword>
<dbReference type="PROSITE" id="PS50113">
    <property type="entry name" value="PAC"/>
    <property type="match status" value="2"/>
</dbReference>
<dbReference type="Pfam" id="PF13426">
    <property type="entry name" value="PAS_9"/>
    <property type="match status" value="2"/>
</dbReference>
<feature type="domain" description="Response regulatory" evidence="14">
    <location>
        <begin position="963"/>
        <end position="1085"/>
    </location>
</feature>
<comment type="caution">
    <text evidence="18">The sequence shown here is derived from an EMBL/GenBank/DDBJ whole genome shotgun (WGS) entry which is preliminary data.</text>
</comment>
<evidence type="ECO:0000259" key="13">
    <source>
        <dbReference type="PROSITE" id="PS50109"/>
    </source>
</evidence>
<dbReference type="Gene3D" id="1.20.120.160">
    <property type="entry name" value="HPT domain"/>
    <property type="match status" value="1"/>
</dbReference>
<dbReference type="CDD" id="cd00082">
    <property type="entry name" value="HisKA"/>
    <property type="match status" value="1"/>
</dbReference>
<evidence type="ECO:0000259" key="14">
    <source>
        <dbReference type="PROSITE" id="PS50110"/>
    </source>
</evidence>
<dbReference type="InterPro" id="IPR000014">
    <property type="entry name" value="PAS"/>
</dbReference>
<dbReference type="SUPFAM" id="SSF55874">
    <property type="entry name" value="ATPase domain of HSP90 chaperone/DNA topoisomerase II/histidine kinase"/>
    <property type="match status" value="1"/>
</dbReference>
<comment type="subcellular location">
    <subcellularLocation>
        <location evidence="2">Membrane</location>
    </subcellularLocation>
</comment>
<dbReference type="InterPro" id="IPR000700">
    <property type="entry name" value="PAS-assoc_C"/>
</dbReference>
<dbReference type="InterPro" id="IPR003594">
    <property type="entry name" value="HATPase_dom"/>
</dbReference>
<keyword evidence="19" id="KW-1185">Reference proteome</keyword>
<dbReference type="SMART" id="SM00388">
    <property type="entry name" value="HisKA"/>
    <property type="match status" value="1"/>
</dbReference>
<feature type="transmembrane region" description="Helical" evidence="12">
    <location>
        <begin position="136"/>
        <end position="159"/>
    </location>
</feature>
<protein>
    <recommendedName>
        <fullName evidence="10">Virulence sensor protein BvgS</fullName>
        <ecNumber evidence="3">2.7.13.3</ecNumber>
    </recommendedName>
</protein>
<keyword evidence="6 12" id="KW-1133">Transmembrane helix</keyword>
<dbReference type="PANTHER" id="PTHR45339">
    <property type="entry name" value="HYBRID SIGNAL TRANSDUCTION HISTIDINE KINASE J"/>
    <property type="match status" value="1"/>
</dbReference>
<dbReference type="EMBL" id="LAQT01000010">
    <property type="protein sequence ID" value="KPC52297.1"/>
    <property type="molecule type" value="Genomic_DNA"/>
</dbReference>
<dbReference type="InterPro" id="IPR011006">
    <property type="entry name" value="CheY-like_superfamily"/>
</dbReference>
<accession>A0A0N0XI57</accession>
<dbReference type="SMART" id="SM00091">
    <property type="entry name" value="PAS"/>
    <property type="match status" value="4"/>
</dbReference>
<dbReference type="SUPFAM" id="SSF55785">
    <property type="entry name" value="PYP-like sensor domain (PAS domain)"/>
    <property type="match status" value="4"/>
</dbReference>
<gene>
    <name evidence="18" type="primary">barA_2</name>
    <name evidence="18" type="ORF">WG78_14600</name>
</gene>
<dbReference type="Gene3D" id="3.30.565.10">
    <property type="entry name" value="Histidine kinase-like ATPase, C-terminal domain"/>
    <property type="match status" value="1"/>
</dbReference>
<name>A0A0N0XI57_9NEIS</name>
<keyword evidence="7" id="KW-0902">Two-component regulatory system</keyword>
<dbReference type="SMART" id="SM00387">
    <property type="entry name" value="HATPase_c"/>
    <property type="match status" value="1"/>
</dbReference>
<feature type="domain" description="PAC" evidence="16">
    <location>
        <begin position="654"/>
        <end position="707"/>
    </location>
</feature>
<dbReference type="Gene3D" id="3.30.450.350">
    <property type="entry name" value="CHASE domain"/>
    <property type="match status" value="1"/>
</dbReference>
<evidence type="ECO:0000259" key="15">
    <source>
        <dbReference type="PROSITE" id="PS50112"/>
    </source>
</evidence>
<dbReference type="Pfam" id="PF00512">
    <property type="entry name" value="HisKA"/>
    <property type="match status" value="1"/>
</dbReference>
<keyword evidence="18" id="KW-0808">Transferase</keyword>
<dbReference type="PRINTS" id="PR00344">
    <property type="entry name" value="BCTRLSENSOR"/>
</dbReference>
<feature type="domain" description="PAS" evidence="15">
    <location>
        <begin position="168"/>
        <end position="239"/>
    </location>
</feature>
<evidence type="ECO:0000256" key="11">
    <source>
        <dbReference type="PROSITE-ProRule" id="PRU00169"/>
    </source>
</evidence>
<organism evidence="18 19">
    <name type="scientific">Amantichitinum ursilacus</name>
    <dbReference type="NCBI Taxonomy" id="857265"/>
    <lineage>
        <taxon>Bacteria</taxon>
        <taxon>Pseudomonadati</taxon>
        <taxon>Pseudomonadota</taxon>
        <taxon>Betaproteobacteria</taxon>
        <taxon>Neisseriales</taxon>
        <taxon>Chitinibacteraceae</taxon>
        <taxon>Amantichitinum</taxon>
    </lineage>
</organism>
<dbReference type="GO" id="GO:0005524">
    <property type="term" value="F:ATP binding"/>
    <property type="evidence" value="ECO:0007669"/>
    <property type="project" value="UniProtKB-KW"/>
</dbReference>
<evidence type="ECO:0000256" key="1">
    <source>
        <dbReference type="ARBA" id="ARBA00000085"/>
    </source>
</evidence>
<dbReference type="Pfam" id="PF00989">
    <property type="entry name" value="PAS"/>
    <property type="match status" value="1"/>
</dbReference>
<dbReference type="PATRIC" id="fig|857265.3.peg.3002"/>
<feature type="domain" description="PAC" evidence="16">
    <location>
        <begin position="242"/>
        <end position="294"/>
    </location>
</feature>
<dbReference type="Pfam" id="PF08448">
    <property type="entry name" value="PAS_4"/>
    <property type="match status" value="1"/>
</dbReference>
<comment type="function">
    <text evidence="9">Member of the two-component regulatory system BvgS/BvgA. Phosphorylates BvgA via a four-step phosphorelay in response to environmental signals.</text>
</comment>
<evidence type="ECO:0000313" key="18">
    <source>
        <dbReference type="EMBL" id="KPC52297.1"/>
    </source>
</evidence>
<keyword evidence="4 11" id="KW-0597">Phosphoprotein</keyword>
<evidence type="ECO:0000313" key="19">
    <source>
        <dbReference type="Proteomes" id="UP000037939"/>
    </source>
</evidence>
<dbReference type="Pfam" id="PF02518">
    <property type="entry name" value="HATPase_c"/>
    <property type="match status" value="1"/>
</dbReference>
<dbReference type="PANTHER" id="PTHR45339:SF5">
    <property type="entry name" value="HISTIDINE KINASE"/>
    <property type="match status" value="1"/>
</dbReference>
<evidence type="ECO:0000259" key="17">
    <source>
        <dbReference type="PROSITE" id="PS50839"/>
    </source>
</evidence>
<dbReference type="CDD" id="cd17546">
    <property type="entry name" value="REC_hyHK_CKI1_RcsC-like"/>
    <property type="match status" value="2"/>
</dbReference>
<dbReference type="InterPro" id="IPR036097">
    <property type="entry name" value="HisK_dim/P_sf"/>
</dbReference>
<feature type="domain" description="PAS" evidence="15">
    <location>
        <begin position="581"/>
        <end position="617"/>
    </location>
</feature>
<dbReference type="PROSITE" id="PS50109">
    <property type="entry name" value="HIS_KIN"/>
    <property type="match status" value="1"/>
</dbReference>
<dbReference type="STRING" id="857265.WG78_14600"/>
<dbReference type="GO" id="GO:0000155">
    <property type="term" value="F:phosphorelay sensor kinase activity"/>
    <property type="evidence" value="ECO:0007669"/>
    <property type="project" value="InterPro"/>
</dbReference>
<dbReference type="CDD" id="cd00130">
    <property type="entry name" value="PAS"/>
    <property type="match status" value="3"/>
</dbReference>
<evidence type="ECO:0000256" key="3">
    <source>
        <dbReference type="ARBA" id="ARBA00012438"/>
    </source>
</evidence>
<dbReference type="InterPro" id="IPR001789">
    <property type="entry name" value="Sig_transdc_resp-reg_receiver"/>
</dbReference>
<feature type="modified residue" description="4-aspartylphosphate" evidence="11">
    <location>
        <position position="1162"/>
    </location>
</feature>
<dbReference type="SUPFAM" id="SSF47384">
    <property type="entry name" value="Homodimeric domain of signal transducing histidine kinase"/>
    <property type="match status" value="1"/>
</dbReference>
<feature type="domain" description="Response regulatory" evidence="14">
    <location>
        <begin position="1111"/>
        <end position="1229"/>
    </location>
</feature>
<dbReference type="SMART" id="SM00448">
    <property type="entry name" value="REC"/>
    <property type="match status" value="2"/>
</dbReference>
<feature type="domain" description="CHASE" evidence="17">
    <location>
        <begin position="1"/>
        <end position="74"/>
    </location>
</feature>
<dbReference type="Proteomes" id="UP000037939">
    <property type="component" value="Unassembled WGS sequence"/>
</dbReference>
<dbReference type="PROSITE" id="PS50839">
    <property type="entry name" value="CHASE"/>
    <property type="match status" value="1"/>
</dbReference>